<evidence type="ECO:0000256" key="1">
    <source>
        <dbReference type="ARBA" id="ARBA00008814"/>
    </source>
</evidence>
<evidence type="ECO:0000313" key="3">
    <source>
        <dbReference type="Proteomes" id="UP000680866"/>
    </source>
</evidence>
<dbReference type="Proteomes" id="UP000680866">
    <property type="component" value="Chromosome"/>
</dbReference>
<dbReference type="EMBL" id="AP023359">
    <property type="protein sequence ID" value="BCJ63533.1"/>
    <property type="molecule type" value="Genomic_DNA"/>
</dbReference>
<organism evidence="2 3">
    <name type="scientific">Polymorphospora rubra</name>
    <dbReference type="NCBI Taxonomy" id="338584"/>
    <lineage>
        <taxon>Bacteria</taxon>
        <taxon>Bacillati</taxon>
        <taxon>Actinomycetota</taxon>
        <taxon>Actinomycetes</taxon>
        <taxon>Micromonosporales</taxon>
        <taxon>Micromonosporaceae</taxon>
        <taxon>Polymorphospora</taxon>
    </lineage>
</organism>
<comment type="similarity">
    <text evidence="1">Belongs to the bacterial solute-binding protein 8 family.</text>
</comment>
<dbReference type="PANTHER" id="PTHR30535">
    <property type="entry name" value="VITAMIN B12-BINDING PROTEIN"/>
    <property type="match status" value="1"/>
</dbReference>
<accession>A0A810MV51</accession>
<keyword evidence="3" id="KW-1185">Reference proteome</keyword>
<dbReference type="InterPro" id="IPR050902">
    <property type="entry name" value="ABC_Transporter_SBP"/>
</dbReference>
<reference evidence="2" key="1">
    <citation type="submission" date="2020-08" db="EMBL/GenBank/DDBJ databases">
        <title>Whole genome shotgun sequence of Polymorphospora rubra NBRC 101157.</title>
        <authorList>
            <person name="Komaki H."/>
            <person name="Tamura T."/>
        </authorList>
    </citation>
    <scope>NUCLEOTIDE SEQUENCE</scope>
    <source>
        <strain evidence="2">NBRC 101157</strain>
    </source>
</reference>
<dbReference type="RefSeq" id="WP_246568241.1">
    <property type="nucleotide sequence ID" value="NZ_AP023359.1"/>
</dbReference>
<dbReference type="SUPFAM" id="SSF53807">
    <property type="entry name" value="Helical backbone' metal receptor"/>
    <property type="match status" value="1"/>
</dbReference>
<dbReference type="PANTHER" id="PTHR30535:SF35">
    <property type="entry name" value="PERIPLASMIC BINDING PROTEIN"/>
    <property type="match status" value="1"/>
</dbReference>
<protein>
    <submittedName>
        <fullName evidence="2">ABC transporter substrate-binding protein</fullName>
    </submittedName>
</protein>
<dbReference type="Gene3D" id="3.40.50.1980">
    <property type="entry name" value="Nitrogenase molybdenum iron protein domain"/>
    <property type="match status" value="2"/>
</dbReference>
<dbReference type="InterPro" id="IPR054828">
    <property type="entry name" value="Vit_B12_bind_prot"/>
</dbReference>
<evidence type="ECO:0000313" key="2">
    <source>
        <dbReference type="EMBL" id="BCJ63533.1"/>
    </source>
</evidence>
<dbReference type="AlphaFoldDB" id="A0A810MV51"/>
<name>A0A810MV51_9ACTN</name>
<sequence>MRDDLGTEVHLPAPPRRVVSLVPSLTEAVAVSAPGLLVAATDYCTHPGDLDVPRVGGTRFPALDGVLSAVPDLVLANAEENRRADVEALRAAGVPVWVTYPRTLPEALASLERMLARLDVPAPPWLSAAGAAWARPWDGPVRRAVVPVWRRPWVVLGGDTFAGDLLRRLGVHNVYADAADRYPRPPLPELLDRRPDLVVLPDEPYAFTVADGPEAFPGVPYALVSGRHLTWYGPSLAEARTLLATQLAAG</sequence>
<dbReference type="KEGG" id="pry:Prubr_05540"/>
<gene>
    <name evidence="2" type="ORF">Prubr_05540</name>
</gene>
<dbReference type="NCBIfam" id="NF038402">
    <property type="entry name" value="TroA_like"/>
    <property type="match status" value="1"/>
</dbReference>
<proteinExistence type="inferred from homology"/>